<dbReference type="InterPro" id="IPR026448">
    <property type="entry name" value="Methyltr_grasp"/>
</dbReference>
<dbReference type="CDD" id="cd02440">
    <property type="entry name" value="AdoMet_MTases"/>
    <property type="match status" value="1"/>
</dbReference>
<keyword evidence="7 12" id="KW-0808">Transferase</keyword>
<evidence type="ECO:0000256" key="1">
    <source>
        <dbReference type="ARBA" id="ARBA00004496"/>
    </source>
</evidence>
<dbReference type="InterPro" id="IPR029063">
    <property type="entry name" value="SAM-dependent_MTases_sf"/>
</dbReference>
<evidence type="ECO:0000256" key="10">
    <source>
        <dbReference type="ARBA" id="ARBA00031323"/>
    </source>
</evidence>
<evidence type="ECO:0000256" key="11">
    <source>
        <dbReference type="ARBA" id="ARBA00031350"/>
    </source>
</evidence>
<evidence type="ECO:0000256" key="9">
    <source>
        <dbReference type="ARBA" id="ARBA00030757"/>
    </source>
</evidence>
<evidence type="ECO:0000256" key="5">
    <source>
        <dbReference type="ARBA" id="ARBA00022490"/>
    </source>
</evidence>
<accession>A0A2C9ZM98</accession>
<comment type="similarity">
    <text evidence="2">Belongs to the methyltransferase superfamily. L-isoaspartyl/D-aspartyl protein methyltransferase family.</text>
</comment>
<keyword evidence="13" id="KW-1185">Reference proteome</keyword>
<evidence type="ECO:0000256" key="7">
    <source>
        <dbReference type="ARBA" id="ARBA00022679"/>
    </source>
</evidence>
<gene>
    <name evidence="12" type="ORF">CA983_31405</name>
</gene>
<dbReference type="Gene3D" id="3.40.50.150">
    <property type="entry name" value="Vaccinia Virus protein VP39"/>
    <property type="match status" value="1"/>
</dbReference>
<name>A0A2C9ZM98_9ACTN</name>
<keyword evidence="5" id="KW-0963">Cytoplasm</keyword>
<keyword evidence="6 12" id="KW-0489">Methyltransferase</keyword>
<evidence type="ECO:0000256" key="2">
    <source>
        <dbReference type="ARBA" id="ARBA00005369"/>
    </source>
</evidence>
<comment type="caution">
    <text evidence="12">The sequence shown here is derived from an EMBL/GenBank/DDBJ whole genome shotgun (WGS) entry which is preliminary data.</text>
</comment>
<evidence type="ECO:0000256" key="4">
    <source>
        <dbReference type="ARBA" id="ARBA00013346"/>
    </source>
</evidence>
<dbReference type="Proteomes" id="UP000195105">
    <property type="component" value="Unassembled WGS sequence"/>
</dbReference>
<dbReference type="Pfam" id="PF01135">
    <property type="entry name" value="PCMT"/>
    <property type="match status" value="1"/>
</dbReference>
<reference evidence="12 13" key="1">
    <citation type="submission" date="2017-05" db="EMBL/GenBank/DDBJ databases">
        <title>Biotechnological potential of actinobacteria isolated from South African environments.</title>
        <authorList>
            <person name="Le Roes-Hill M."/>
            <person name="Prins A."/>
            <person name="Durrell K.A."/>
        </authorList>
    </citation>
    <scope>NUCLEOTIDE SEQUENCE [LARGE SCALE GENOMIC DNA]</scope>
    <source>
        <strain evidence="12 13">HMC13</strain>
    </source>
</reference>
<dbReference type="AlphaFoldDB" id="A0A2C9ZM98"/>
<dbReference type="RefSeq" id="WP_086604214.1">
    <property type="nucleotide sequence ID" value="NZ_NGFN01000262.1"/>
</dbReference>
<sequence length="408" mass="43589">MVFPADPETDAARLREALADSLDQGGVLRDPAWRAAVEAVPRHRFVPGFYLPADDRDGQGLTVWEPVTAELDYGRWLAAAYSDTTLITQFDGEEPDWKAPVVRRGGAPTSSSTLPSLVVRMWADAEVAEGHTVLEIGTGTGYSTALACEHLDSGDVTSIEVDPRRLELAADALYDCGYAPTLAVADGLYGYWPEARFDRIVAACSFRAVPPALLAQTRPGGKILLTLSGWLYGYARVLLTVADDGTAEGALLPGTVSFMAARTHAAPSFGNPAHWAAGLPDKHRTARHGPERLTAATEEAFHLRFLAQCAVPGAQLVTIGEVVHLVDVVSGSAATLTPGDGVWNVREGGPVRLWERVEGVLDAFDGADRPGPETFTLHVWGGGQFLRHPNMPGLSLPSDSPDTGRLPQ</sequence>
<dbReference type="GO" id="GO:0005737">
    <property type="term" value="C:cytoplasm"/>
    <property type="evidence" value="ECO:0007669"/>
    <property type="project" value="UniProtKB-SubCell"/>
</dbReference>
<evidence type="ECO:0000313" key="13">
    <source>
        <dbReference type="Proteomes" id="UP000195105"/>
    </source>
</evidence>
<organism evidence="12 13">
    <name type="scientific">Streptomyces swartbergensis</name>
    <dbReference type="NCBI Taxonomy" id="487165"/>
    <lineage>
        <taxon>Bacteria</taxon>
        <taxon>Bacillati</taxon>
        <taxon>Actinomycetota</taxon>
        <taxon>Actinomycetes</taxon>
        <taxon>Kitasatosporales</taxon>
        <taxon>Streptomycetaceae</taxon>
        <taxon>Streptomyces</taxon>
    </lineage>
</organism>
<evidence type="ECO:0000256" key="3">
    <source>
        <dbReference type="ARBA" id="ARBA00011890"/>
    </source>
</evidence>
<dbReference type="NCBIfam" id="TIGR04188">
    <property type="entry name" value="methyltr_grsp"/>
    <property type="match status" value="1"/>
</dbReference>
<dbReference type="PANTHER" id="PTHR11579:SF0">
    <property type="entry name" value="PROTEIN-L-ISOASPARTATE(D-ASPARTATE) O-METHYLTRANSFERASE"/>
    <property type="match status" value="1"/>
</dbReference>
<dbReference type="GO" id="GO:0004719">
    <property type="term" value="F:protein-L-isoaspartate (D-aspartate) O-methyltransferase activity"/>
    <property type="evidence" value="ECO:0007669"/>
    <property type="project" value="UniProtKB-EC"/>
</dbReference>
<comment type="subcellular location">
    <subcellularLocation>
        <location evidence="1">Cytoplasm</location>
    </subcellularLocation>
</comment>
<evidence type="ECO:0000313" key="12">
    <source>
        <dbReference type="EMBL" id="OUC96717.1"/>
    </source>
</evidence>
<keyword evidence="8" id="KW-0949">S-adenosyl-L-methionine</keyword>
<dbReference type="PANTHER" id="PTHR11579">
    <property type="entry name" value="PROTEIN-L-ISOASPARTATE O-METHYLTRANSFERASE"/>
    <property type="match status" value="1"/>
</dbReference>
<evidence type="ECO:0000256" key="6">
    <source>
        <dbReference type="ARBA" id="ARBA00022603"/>
    </source>
</evidence>
<evidence type="ECO:0000256" key="8">
    <source>
        <dbReference type="ARBA" id="ARBA00022691"/>
    </source>
</evidence>
<dbReference type="InterPro" id="IPR000682">
    <property type="entry name" value="PCMT"/>
</dbReference>
<protein>
    <recommendedName>
        <fullName evidence="4">Protein-L-isoaspartate O-methyltransferase</fullName>
        <ecNumber evidence="3">2.1.1.77</ecNumber>
    </recommendedName>
    <alternativeName>
        <fullName evidence="11">L-isoaspartyl protein carboxyl methyltransferase</fullName>
    </alternativeName>
    <alternativeName>
        <fullName evidence="9">Protein L-isoaspartyl methyltransferase</fullName>
    </alternativeName>
    <alternativeName>
        <fullName evidence="10">Protein-beta-aspartate methyltransferase</fullName>
    </alternativeName>
</protein>
<dbReference type="EMBL" id="NGFN01000262">
    <property type="protein sequence ID" value="OUC96717.1"/>
    <property type="molecule type" value="Genomic_DNA"/>
</dbReference>
<dbReference type="EC" id="2.1.1.77" evidence="3"/>
<dbReference type="SUPFAM" id="SSF53335">
    <property type="entry name" value="S-adenosyl-L-methionine-dependent methyltransferases"/>
    <property type="match status" value="1"/>
</dbReference>
<proteinExistence type="inferred from homology"/>
<dbReference type="GO" id="GO:0032259">
    <property type="term" value="P:methylation"/>
    <property type="evidence" value="ECO:0007669"/>
    <property type="project" value="UniProtKB-KW"/>
</dbReference>